<feature type="compositionally biased region" description="Basic residues" evidence="1">
    <location>
        <begin position="224"/>
        <end position="236"/>
    </location>
</feature>
<evidence type="ECO:0000313" key="3">
    <source>
        <dbReference type="EMBL" id="VDN95873.1"/>
    </source>
</evidence>
<dbReference type="InterPro" id="IPR021869">
    <property type="entry name" value="RNase_Zc3h12_NYN"/>
</dbReference>
<dbReference type="Pfam" id="PF11977">
    <property type="entry name" value="RNase_Zc3h12a"/>
    <property type="match status" value="1"/>
</dbReference>
<protein>
    <submittedName>
        <fullName evidence="5">RNase NYN domain-containing protein</fullName>
    </submittedName>
</protein>
<organism evidence="5">
    <name type="scientific">Rodentolepis nana</name>
    <name type="common">Dwarf tapeworm</name>
    <name type="synonym">Hymenolepis nana</name>
    <dbReference type="NCBI Taxonomy" id="102285"/>
    <lineage>
        <taxon>Eukaryota</taxon>
        <taxon>Metazoa</taxon>
        <taxon>Spiralia</taxon>
        <taxon>Lophotrochozoa</taxon>
        <taxon>Platyhelminthes</taxon>
        <taxon>Cestoda</taxon>
        <taxon>Eucestoda</taxon>
        <taxon>Cyclophyllidea</taxon>
        <taxon>Hymenolepididae</taxon>
        <taxon>Rodentolepis</taxon>
    </lineage>
</organism>
<keyword evidence="4" id="KW-1185">Reference proteome</keyword>
<proteinExistence type="predicted"/>
<feature type="compositionally biased region" description="Polar residues" evidence="1">
    <location>
        <begin position="206"/>
        <end position="221"/>
    </location>
</feature>
<dbReference type="AlphaFoldDB" id="A0A158QGF7"/>
<feature type="domain" description="RNase NYN" evidence="2">
    <location>
        <begin position="284"/>
        <end position="346"/>
    </location>
</feature>
<gene>
    <name evidence="3" type="ORF">HNAJ_LOCUS14</name>
</gene>
<accession>A0A158QGF7</accession>
<reference evidence="5" key="1">
    <citation type="submission" date="2016-04" db="UniProtKB">
        <authorList>
            <consortium name="WormBaseParasite"/>
        </authorList>
    </citation>
    <scope>IDENTIFICATION</scope>
</reference>
<dbReference type="STRING" id="102285.A0A158QGF7"/>
<evidence type="ECO:0000256" key="1">
    <source>
        <dbReference type="SAM" id="MobiDB-lite"/>
    </source>
</evidence>
<evidence type="ECO:0000313" key="5">
    <source>
        <dbReference type="WBParaSite" id="HNAJ_0000001301-mRNA-1"/>
    </source>
</evidence>
<dbReference type="Proteomes" id="UP000278807">
    <property type="component" value="Unassembled WGS sequence"/>
</dbReference>
<reference evidence="3 4" key="2">
    <citation type="submission" date="2018-11" db="EMBL/GenBank/DDBJ databases">
        <authorList>
            <consortium name="Pathogen Informatics"/>
        </authorList>
    </citation>
    <scope>NUCLEOTIDE SEQUENCE [LARGE SCALE GENOMIC DNA]</scope>
</reference>
<dbReference type="Gene3D" id="3.40.50.11980">
    <property type="match status" value="1"/>
</dbReference>
<dbReference type="EMBL" id="UZAE01000002">
    <property type="protein sequence ID" value="VDN95873.1"/>
    <property type="molecule type" value="Genomic_DNA"/>
</dbReference>
<sequence length="369" mass="42246">MFKTKVLLPPDFSRNKELVQYISQVCHVKAVVQSASRPQLEISAEDQESLHFSQNLALSFVGPELETVLPLSPAILTAFRIVEIQRYFARRHRMVVIAENNNSLYMCGPASRLEAASEVLADVELYSVSLDPPVETSDFEALCSAYDISSKNVKKRAKVEEINFLFYFLPLVESKMDCLDPKSLLARESFDAYRKLNGCEVPKPVSNGTPKLQVSAISTQGKRSSSKRRRHRKKNHLGPPKLNGNCDYDHLRILQVRELMYKLNSFFTPLVLRFTRADIKDRRRRVVVIDGANVAHSESTTRKFSLGNLRIAYNYFVNRGFTEVKIVLPEASNECRQYFSDEELVKHFIFTPIRRLIPGEKPQRADDDR</sequence>
<evidence type="ECO:0000313" key="4">
    <source>
        <dbReference type="Proteomes" id="UP000278807"/>
    </source>
</evidence>
<dbReference type="WBParaSite" id="HNAJ_0000001301-mRNA-1">
    <property type="protein sequence ID" value="HNAJ_0000001301-mRNA-1"/>
    <property type="gene ID" value="HNAJ_0000001301"/>
</dbReference>
<name>A0A158QGF7_RODNA</name>
<dbReference type="OrthoDB" id="392925at2759"/>
<feature type="region of interest" description="Disordered" evidence="1">
    <location>
        <begin position="204"/>
        <end position="240"/>
    </location>
</feature>
<evidence type="ECO:0000259" key="2">
    <source>
        <dbReference type="Pfam" id="PF11977"/>
    </source>
</evidence>